<proteinExistence type="predicted"/>
<dbReference type="InterPro" id="IPR000182">
    <property type="entry name" value="GNAT_dom"/>
</dbReference>
<dbReference type="InterPro" id="IPR051554">
    <property type="entry name" value="Acetyltransferase_Eis"/>
</dbReference>
<dbReference type="AlphaFoldDB" id="A0A078KNN4"/>
<dbReference type="PATRIC" id="fig|29343.3.peg.1087"/>
<dbReference type="STRING" id="29343.CCDG5_1030"/>
<dbReference type="EMBL" id="LM995447">
    <property type="protein sequence ID" value="CDZ24147.1"/>
    <property type="molecule type" value="Genomic_DNA"/>
</dbReference>
<evidence type="ECO:0000313" key="2">
    <source>
        <dbReference type="EMBL" id="CDZ24147.1"/>
    </source>
</evidence>
<dbReference type="Gene3D" id="3.40.630.30">
    <property type="match status" value="1"/>
</dbReference>
<keyword evidence="3" id="KW-1185">Reference proteome</keyword>
<dbReference type="PROSITE" id="PS51186">
    <property type="entry name" value="GNAT"/>
    <property type="match status" value="1"/>
</dbReference>
<organism evidence="2 3">
    <name type="scientific">[Clostridium] cellulosi</name>
    <dbReference type="NCBI Taxonomy" id="29343"/>
    <lineage>
        <taxon>Bacteria</taxon>
        <taxon>Bacillati</taxon>
        <taxon>Bacillota</taxon>
        <taxon>Clostridia</taxon>
        <taxon>Eubacteriales</taxon>
        <taxon>Oscillospiraceae</taxon>
        <taxon>Oscillospiraceae incertae sedis</taxon>
    </lineage>
</organism>
<feature type="domain" description="N-acetyltransferase" evidence="1">
    <location>
        <begin position="1"/>
        <end position="150"/>
    </location>
</feature>
<dbReference type="OrthoDB" id="1986015at2"/>
<dbReference type="GO" id="GO:0030649">
    <property type="term" value="P:aminoglycoside antibiotic catabolic process"/>
    <property type="evidence" value="ECO:0007669"/>
    <property type="project" value="TreeGrafter"/>
</dbReference>
<accession>A0A078KNN4</accession>
<dbReference type="PANTHER" id="PTHR37817">
    <property type="entry name" value="N-ACETYLTRANSFERASE EIS"/>
    <property type="match status" value="1"/>
</dbReference>
<dbReference type="InterPro" id="IPR016181">
    <property type="entry name" value="Acyl_CoA_acyltransferase"/>
</dbReference>
<gene>
    <name evidence="2" type="ORF">CCDG5_1030</name>
</gene>
<reference evidence="3" key="1">
    <citation type="submission" date="2014-07" db="EMBL/GenBank/DDBJ databases">
        <authorList>
            <person name="Wibberg D."/>
        </authorList>
    </citation>
    <scope>NUCLEOTIDE SEQUENCE [LARGE SCALE GENOMIC DNA]</scope>
    <source>
        <strain evidence="3">DG5</strain>
    </source>
</reference>
<dbReference type="KEGG" id="ccel:CCDG5_1030"/>
<dbReference type="HOGENOM" id="CLU_989381_0_0_9"/>
<dbReference type="GO" id="GO:0034069">
    <property type="term" value="F:aminoglycoside N-acetyltransferase activity"/>
    <property type="evidence" value="ECO:0007669"/>
    <property type="project" value="TreeGrafter"/>
</dbReference>
<evidence type="ECO:0000313" key="3">
    <source>
        <dbReference type="Proteomes" id="UP000032431"/>
    </source>
</evidence>
<protein>
    <recommendedName>
        <fullName evidence="1">N-acetyltransferase domain-containing protein</fullName>
    </recommendedName>
</protein>
<dbReference type="Proteomes" id="UP000032431">
    <property type="component" value="Chromosome I"/>
</dbReference>
<dbReference type="SUPFAM" id="SSF55729">
    <property type="entry name" value="Acyl-CoA N-acyltransferases (Nat)"/>
    <property type="match status" value="1"/>
</dbReference>
<evidence type="ECO:0000259" key="1">
    <source>
        <dbReference type="PROSITE" id="PS51186"/>
    </source>
</evidence>
<sequence length="281" mass="32372">MIRHAYRNERSDIFNIWRACFGDSKEYIDFFLDHSFDPEKCLVWDDNGHAVAMLHLRTADYTSKNKELNGKPVMYIYAAATLLEYQRRGIMSKLIAAANDEAAAHGCMFTFLLPASDSLYQYYAKLGYIAAFSIKRAILSRNDLMGLKSEQIIPDNTGKSPIEKRREHFLPSIQWREQELNYALREWNFVGGEIINFSGGYVMARKKEDVIEVKEACGRFEDVTAALLDKYDSLKYSFLLAPYAEYPFPTITAKYGMIKPLSIPENCNIIKEKPYVNLMLD</sequence>
<dbReference type="Pfam" id="PF13527">
    <property type="entry name" value="Acetyltransf_9"/>
    <property type="match status" value="1"/>
</dbReference>
<name>A0A078KNN4_9FIRM</name>
<dbReference type="PANTHER" id="PTHR37817:SF1">
    <property type="entry name" value="N-ACETYLTRANSFERASE EIS"/>
    <property type="match status" value="1"/>
</dbReference>